<name>A0ABR7N3H4_9FIRM</name>
<evidence type="ECO:0000313" key="2">
    <source>
        <dbReference type="EMBL" id="MBC8562568.1"/>
    </source>
</evidence>
<organism evidence="2 3">
    <name type="scientific">Jutongia huaianensis</name>
    <dbReference type="NCBI Taxonomy" id="2763668"/>
    <lineage>
        <taxon>Bacteria</taxon>
        <taxon>Bacillati</taxon>
        <taxon>Bacillota</taxon>
        <taxon>Clostridia</taxon>
        <taxon>Lachnospirales</taxon>
        <taxon>Lachnospiraceae</taxon>
        <taxon>Jutongia</taxon>
    </lineage>
</organism>
<protein>
    <submittedName>
        <fullName evidence="2">CYTH domain-containing protein</fullName>
    </submittedName>
</protein>
<dbReference type="InterPro" id="IPR023577">
    <property type="entry name" value="CYTH_domain"/>
</dbReference>
<feature type="domain" description="CYTH" evidence="1">
    <location>
        <begin position="1"/>
        <end position="158"/>
    </location>
</feature>
<accession>A0ABR7N3H4</accession>
<evidence type="ECO:0000313" key="3">
    <source>
        <dbReference type="Proteomes" id="UP000606193"/>
    </source>
</evidence>
<keyword evidence="3" id="KW-1185">Reference proteome</keyword>
<dbReference type="InterPro" id="IPR033469">
    <property type="entry name" value="CYTH-like_dom_sf"/>
</dbReference>
<evidence type="ECO:0000259" key="1">
    <source>
        <dbReference type="PROSITE" id="PS51707"/>
    </source>
</evidence>
<reference evidence="2 3" key="1">
    <citation type="submission" date="2020-08" db="EMBL/GenBank/DDBJ databases">
        <title>Genome public.</title>
        <authorList>
            <person name="Liu C."/>
            <person name="Sun Q."/>
        </authorList>
    </citation>
    <scope>NUCLEOTIDE SEQUENCE [LARGE SCALE GENOMIC DNA]</scope>
    <source>
        <strain evidence="2 3">NSJ-37</strain>
    </source>
</reference>
<dbReference type="PIRSF" id="PIRSF016487">
    <property type="entry name" value="CYTH_UCP016487"/>
    <property type="match status" value="1"/>
</dbReference>
<dbReference type="Proteomes" id="UP000606193">
    <property type="component" value="Unassembled WGS sequence"/>
</dbReference>
<proteinExistence type="predicted"/>
<dbReference type="EMBL" id="JACRSX010000008">
    <property type="protein sequence ID" value="MBC8562568.1"/>
    <property type="molecule type" value="Genomic_DNA"/>
</dbReference>
<dbReference type="InterPro" id="IPR012042">
    <property type="entry name" value="NeuTTM/CthTTM-like"/>
</dbReference>
<dbReference type="PANTHER" id="PTHR40114">
    <property type="entry name" value="SLR0698 PROTEIN"/>
    <property type="match status" value="1"/>
</dbReference>
<dbReference type="RefSeq" id="WP_249297903.1">
    <property type="nucleotide sequence ID" value="NZ_JACRSX010000008.1"/>
</dbReference>
<gene>
    <name evidence="2" type="ORF">H8704_07990</name>
</gene>
<dbReference type="PANTHER" id="PTHR40114:SF1">
    <property type="entry name" value="SLR0698 PROTEIN"/>
    <property type="match status" value="1"/>
</dbReference>
<dbReference type="CDD" id="cd07761">
    <property type="entry name" value="CYTH-like_CthTTM-like"/>
    <property type="match status" value="1"/>
</dbReference>
<dbReference type="SUPFAM" id="SSF55154">
    <property type="entry name" value="CYTH-like phosphatases"/>
    <property type="match status" value="1"/>
</dbReference>
<dbReference type="SMART" id="SM01118">
    <property type="entry name" value="CYTH"/>
    <property type="match status" value="1"/>
</dbReference>
<dbReference type="PROSITE" id="PS51707">
    <property type="entry name" value="CYTH"/>
    <property type="match status" value="1"/>
</dbReference>
<dbReference type="Gene3D" id="2.40.320.10">
    <property type="entry name" value="Hypothetical Protein Pfu-838710-001"/>
    <property type="match status" value="1"/>
</dbReference>
<sequence>MEIEKKFLIRRLPEELDGYPVRHMEQGYLCTDPVIRIRKSNDRYILTYKSRMGLEGQNDQGVRVNQEVEVPLNQSGYEHLREKTDGNLIRKDRYIIPLSDGHTGELDIFHGVLEGLVFIEVEFADSRDAKDFVPPEWFGDNVSDDHRYSNSYLSTCKDLSAFSIGKC</sequence>
<comment type="caution">
    <text evidence="2">The sequence shown here is derived from an EMBL/GenBank/DDBJ whole genome shotgun (WGS) entry which is preliminary data.</text>
</comment>